<dbReference type="EMBL" id="JBHSDC010000012">
    <property type="protein sequence ID" value="MFC4231826.1"/>
    <property type="molecule type" value="Genomic_DNA"/>
</dbReference>
<dbReference type="Proteomes" id="UP001595906">
    <property type="component" value="Unassembled WGS sequence"/>
</dbReference>
<sequence length="75" mass="8795">MTIIKNNHQKLVQLQIAFWLNLAMCVFTFSNAFKSFDTNILWKEIASSVAFIIFLITSIVILRKMRQQKLVSEKM</sequence>
<keyword evidence="1" id="KW-0472">Membrane</keyword>
<evidence type="ECO:0000313" key="2">
    <source>
        <dbReference type="EMBL" id="MFC4231826.1"/>
    </source>
</evidence>
<keyword evidence="1" id="KW-1133">Transmembrane helix</keyword>
<keyword evidence="3" id="KW-1185">Reference proteome</keyword>
<keyword evidence="1" id="KW-0812">Transmembrane</keyword>
<evidence type="ECO:0000256" key="1">
    <source>
        <dbReference type="SAM" id="Phobius"/>
    </source>
</evidence>
<gene>
    <name evidence="2" type="ORF">ACFOW1_07985</name>
</gene>
<dbReference type="RefSeq" id="WP_379013430.1">
    <property type="nucleotide sequence ID" value="NZ_JBHSDC010000012.1"/>
</dbReference>
<proteinExistence type="predicted"/>
<accession>A0ABV8PXR8</accession>
<comment type="caution">
    <text evidence="2">The sequence shown here is derived from an EMBL/GenBank/DDBJ whole genome shotgun (WGS) entry which is preliminary data.</text>
</comment>
<reference evidence="3" key="1">
    <citation type="journal article" date="2019" name="Int. J. Syst. Evol. Microbiol.">
        <title>The Global Catalogue of Microorganisms (GCM) 10K type strain sequencing project: providing services to taxonomists for standard genome sequencing and annotation.</title>
        <authorList>
            <consortium name="The Broad Institute Genomics Platform"/>
            <consortium name="The Broad Institute Genome Sequencing Center for Infectious Disease"/>
            <person name="Wu L."/>
            <person name="Ma J."/>
        </authorList>
    </citation>
    <scope>NUCLEOTIDE SEQUENCE [LARGE SCALE GENOMIC DNA]</scope>
    <source>
        <strain evidence="3">CECT 8010</strain>
    </source>
</reference>
<feature type="transmembrane region" description="Helical" evidence="1">
    <location>
        <begin position="12"/>
        <end position="33"/>
    </location>
</feature>
<name>A0ABV8PXR8_9BACT</name>
<organism evidence="2 3">
    <name type="scientific">Parasediminibacterium paludis</name>
    <dbReference type="NCBI Taxonomy" id="908966"/>
    <lineage>
        <taxon>Bacteria</taxon>
        <taxon>Pseudomonadati</taxon>
        <taxon>Bacteroidota</taxon>
        <taxon>Chitinophagia</taxon>
        <taxon>Chitinophagales</taxon>
        <taxon>Chitinophagaceae</taxon>
        <taxon>Parasediminibacterium</taxon>
    </lineage>
</organism>
<feature type="transmembrane region" description="Helical" evidence="1">
    <location>
        <begin position="45"/>
        <end position="62"/>
    </location>
</feature>
<evidence type="ECO:0000313" key="3">
    <source>
        <dbReference type="Proteomes" id="UP001595906"/>
    </source>
</evidence>
<protein>
    <submittedName>
        <fullName evidence="2">Uncharacterized protein</fullName>
    </submittedName>
</protein>